<feature type="transmembrane region" description="Helical" evidence="1">
    <location>
        <begin position="31"/>
        <end position="48"/>
    </location>
</feature>
<keyword evidence="1" id="KW-0472">Membrane</keyword>
<evidence type="ECO:0000256" key="1">
    <source>
        <dbReference type="SAM" id="Phobius"/>
    </source>
</evidence>
<keyword evidence="1" id="KW-1133">Transmembrane helix</keyword>
<feature type="transmembrane region" description="Helical" evidence="1">
    <location>
        <begin position="6"/>
        <end position="24"/>
    </location>
</feature>
<feature type="transmembrane region" description="Helical" evidence="1">
    <location>
        <begin position="54"/>
        <end position="74"/>
    </location>
</feature>
<dbReference type="EMBL" id="JACONW010000002">
    <property type="protein sequence ID" value="MBC3948339.1"/>
    <property type="molecule type" value="Genomic_DNA"/>
</dbReference>
<proteinExistence type="predicted"/>
<keyword evidence="3" id="KW-1185">Reference proteome</keyword>
<comment type="caution">
    <text evidence="2">The sequence shown here is derived from an EMBL/GenBank/DDBJ whole genome shotgun (WGS) entry which is preliminary data.</text>
</comment>
<protein>
    <recommendedName>
        <fullName evidence="4">Holin</fullName>
    </recommendedName>
</protein>
<gene>
    <name evidence="2" type="ORF">H8S59_00940</name>
</gene>
<evidence type="ECO:0000313" key="3">
    <source>
        <dbReference type="Proteomes" id="UP000651852"/>
    </source>
</evidence>
<evidence type="ECO:0000313" key="2">
    <source>
        <dbReference type="EMBL" id="MBC3948339.1"/>
    </source>
</evidence>
<evidence type="ECO:0008006" key="4">
    <source>
        <dbReference type="Google" id="ProtNLM"/>
    </source>
</evidence>
<sequence length="114" mass="13005">MTTQFLSTFFIAIISSWATWSVLSDKVRDGIVGKLIYAVIALAGYAIVTRAESMYITPTVAGVTFHGSLALAGMRHIFMVTWWKTVKAWLCRWMNCEHCLHHDGRRVKVERRKS</sequence>
<accession>A0ABR7ATU5</accession>
<keyword evidence="1" id="KW-0812">Transmembrane</keyword>
<organism evidence="2 3">
    <name type="scientific">Pseudomonas folii</name>
    <dbReference type="NCBI Taxonomy" id="2762593"/>
    <lineage>
        <taxon>Bacteria</taxon>
        <taxon>Pseudomonadati</taxon>
        <taxon>Pseudomonadota</taxon>
        <taxon>Gammaproteobacteria</taxon>
        <taxon>Pseudomonadales</taxon>
        <taxon>Pseudomonadaceae</taxon>
        <taxon>Pseudomonas</taxon>
    </lineage>
</organism>
<dbReference type="RefSeq" id="WP_187520136.1">
    <property type="nucleotide sequence ID" value="NZ_JACONW010000002.1"/>
</dbReference>
<name>A0ABR7ATU5_9PSED</name>
<reference evidence="2 3" key="1">
    <citation type="submission" date="2020-08" db="EMBL/GenBank/DDBJ databases">
        <title>Putative novel bacterial strains isolated from necrotic wheat leaf tissues caused by Xanthomonas translucens.</title>
        <authorList>
            <person name="Tambong J.T."/>
        </authorList>
    </citation>
    <scope>NUCLEOTIDE SEQUENCE [LARGE SCALE GENOMIC DNA]</scope>
    <source>
        <strain evidence="2 3">DOAB 1069</strain>
    </source>
</reference>
<dbReference type="Proteomes" id="UP000651852">
    <property type="component" value="Unassembled WGS sequence"/>
</dbReference>